<dbReference type="OrthoDB" id="5575062at2759"/>
<dbReference type="Proteomes" id="UP000183567">
    <property type="component" value="Unassembled WGS sequence"/>
</dbReference>
<reference evidence="2 3" key="1">
    <citation type="submission" date="2016-03" db="EMBL/GenBank/DDBJ databases">
        <title>Comparative genomics of the ectomycorrhizal sister species Rhizopogon vinicolor and Rhizopogon vesiculosus (Basidiomycota: Boletales) reveals a divergence of the mating type B locus.</title>
        <authorList>
            <person name="Mujic A.B."/>
            <person name="Kuo A."/>
            <person name="Tritt A."/>
            <person name="Lipzen A."/>
            <person name="Chen C."/>
            <person name="Johnson J."/>
            <person name="Sharma A."/>
            <person name="Barry K."/>
            <person name="Grigoriev I.V."/>
            <person name="Spatafora J.W."/>
        </authorList>
    </citation>
    <scope>NUCLEOTIDE SEQUENCE [LARGE SCALE GENOMIC DNA]</scope>
    <source>
        <strain evidence="2 3">AM-OR11-056</strain>
    </source>
</reference>
<feature type="region of interest" description="Disordered" evidence="1">
    <location>
        <begin position="155"/>
        <end position="184"/>
    </location>
</feature>
<proteinExistence type="predicted"/>
<evidence type="ECO:0000313" key="2">
    <source>
        <dbReference type="EMBL" id="OJA08289.1"/>
    </source>
</evidence>
<comment type="caution">
    <text evidence="2">The sequence shown here is derived from an EMBL/GenBank/DDBJ whole genome shotgun (WGS) entry which is preliminary data.</text>
</comment>
<name>A0A1J8Q3I8_9AGAM</name>
<accession>A0A1J8Q3I8</accession>
<keyword evidence="3" id="KW-1185">Reference proteome</keyword>
<evidence type="ECO:0000313" key="3">
    <source>
        <dbReference type="Proteomes" id="UP000183567"/>
    </source>
</evidence>
<dbReference type="EMBL" id="LVVM01006349">
    <property type="protein sequence ID" value="OJA08289.1"/>
    <property type="molecule type" value="Genomic_DNA"/>
</dbReference>
<gene>
    <name evidence="2" type="ORF">AZE42_07808</name>
</gene>
<protein>
    <submittedName>
        <fullName evidence="2">Uncharacterized protein</fullName>
    </submittedName>
</protein>
<sequence length="184" mass="20040">MSTRKQTCLVASSTPSSLATVQPSQSIIDTLLLDFVAVRRWGCAGCTGSSFREIIDLPEPDAYPVIKTLHSSSLAQRQNLILRGTRQSSTFTCLSTPPRARNRLHPQAFLILQGEVESITQAKPKGASEYYDGLFEYLEDMIGTTALKAPIETTLAERRGEGGQIANRRDGEGEVGSKEKAGHD</sequence>
<organism evidence="2 3">
    <name type="scientific">Rhizopogon vesiculosus</name>
    <dbReference type="NCBI Taxonomy" id="180088"/>
    <lineage>
        <taxon>Eukaryota</taxon>
        <taxon>Fungi</taxon>
        <taxon>Dikarya</taxon>
        <taxon>Basidiomycota</taxon>
        <taxon>Agaricomycotina</taxon>
        <taxon>Agaricomycetes</taxon>
        <taxon>Agaricomycetidae</taxon>
        <taxon>Boletales</taxon>
        <taxon>Suillineae</taxon>
        <taxon>Rhizopogonaceae</taxon>
        <taxon>Rhizopogon</taxon>
    </lineage>
</organism>
<evidence type="ECO:0000256" key="1">
    <source>
        <dbReference type="SAM" id="MobiDB-lite"/>
    </source>
</evidence>
<dbReference type="AlphaFoldDB" id="A0A1J8Q3I8"/>
<dbReference type="STRING" id="180088.A0A1J8Q3I8"/>